<proteinExistence type="predicted"/>
<evidence type="ECO:0000313" key="2">
    <source>
        <dbReference type="Proteomes" id="UP000270230"/>
    </source>
</evidence>
<dbReference type="OrthoDB" id="496981at2759"/>
<reference evidence="1 2" key="1">
    <citation type="journal article" date="2018" name="BMC Genomics">
        <title>Genomic evidence for intraspecific hybridization in a clonal and extremely halotolerant yeast.</title>
        <authorList>
            <person name="Gostincar C."/>
            <person name="Stajich J.E."/>
            <person name="Zupancic J."/>
            <person name="Zalar P."/>
            <person name="Gunde-Cimerman N."/>
        </authorList>
    </citation>
    <scope>NUCLEOTIDE SEQUENCE [LARGE SCALE GENOMIC DNA]</scope>
    <source>
        <strain evidence="1 2">EXF-151</strain>
    </source>
</reference>
<evidence type="ECO:0008006" key="3">
    <source>
        <dbReference type="Google" id="ProtNLM"/>
    </source>
</evidence>
<dbReference type="Pfam" id="PF00300">
    <property type="entry name" value="His_Phos_1"/>
    <property type="match status" value="1"/>
</dbReference>
<dbReference type="InterPro" id="IPR050275">
    <property type="entry name" value="PGM_Phosphatase"/>
</dbReference>
<dbReference type="PANTHER" id="PTHR48100">
    <property type="entry name" value="BROAD-SPECIFICITY PHOSPHATASE YOR283W-RELATED"/>
    <property type="match status" value="1"/>
</dbReference>
<dbReference type="Gene3D" id="3.40.50.1240">
    <property type="entry name" value="Phosphoglycerate mutase-like"/>
    <property type="match status" value="1"/>
</dbReference>
<evidence type="ECO:0000313" key="1">
    <source>
        <dbReference type="EMBL" id="RMY58989.1"/>
    </source>
</evidence>
<dbReference type="SUPFAM" id="SSF53254">
    <property type="entry name" value="Phosphoglycerate mutase-like"/>
    <property type="match status" value="1"/>
</dbReference>
<dbReference type="InterPro" id="IPR029033">
    <property type="entry name" value="His_PPase_superfam"/>
</dbReference>
<dbReference type="Proteomes" id="UP000270230">
    <property type="component" value="Unassembled WGS sequence"/>
</dbReference>
<dbReference type="AlphaFoldDB" id="A0A3M7D3W7"/>
<dbReference type="EMBL" id="QWIN01000112">
    <property type="protein sequence ID" value="RMY58989.1"/>
    <property type="molecule type" value="Genomic_DNA"/>
</dbReference>
<name>A0A3M7D3W7_HORWE</name>
<dbReference type="InterPro" id="IPR013078">
    <property type="entry name" value="His_Pase_superF_clade-1"/>
</dbReference>
<organism evidence="1 2">
    <name type="scientific">Hortaea werneckii</name>
    <name type="common">Black yeast</name>
    <name type="synonym">Cladosporium werneckii</name>
    <dbReference type="NCBI Taxonomy" id="91943"/>
    <lineage>
        <taxon>Eukaryota</taxon>
        <taxon>Fungi</taxon>
        <taxon>Dikarya</taxon>
        <taxon>Ascomycota</taxon>
        <taxon>Pezizomycotina</taxon>
        <taxon>Dothideomycetes</taxon>
        <taxon>Dothideomycetidae</taxon>
        <taxon>Mycosphaerellales</taxon>
        <taxon>Teratosphaeriaceae</taxon>
        <taxon>Hortaea</taxon>
    </lineage>
</organism>
<sequence>MPNAFSIQKIQLMIPTPPPSPLKCNAGASDPGKPLYVNAHFAEPCTVGCLAHILYCGHKVYTTTVEPCANNCNPPSSPSSSSNGSHRNVQNPRTDNGAFICPVCVNSFIEDGFRSSRITVKSIVTKIGKQDLGPLPLGWIQESIPLCSLMDQCQFRKRIQELGRCCHAILNEHSGLGIDLERFTATGCEPARDQKPEVVERRGRPPVFVRKTPALGQVIEQLRSVKVEHEKARASPSVKLRSTEILTKAKQPASNFDHDDPLDNYSEDAPVSTLLPEDFQESVSELAYWIASSNPYAECLTTEKAKLDKHLPERHLPKSETQIEATRAKRMSSLRATNAEQWPGKVSYLTPESLQRLSPYVGAHVDSPCTAGDLIHALKCGHKIMTDNPEVCAANCIGAFVRYANLKDLDRAFNCNVCINEHLNAMHAGKLASTVDVHLVDPWTVWSWKSWLKTGIGFVNSENRPELQIACLDLQDEPYTDPETFDYTAYNFGLMNRTYADLELAGNLTQWQKFEAQVQLLNNQAPLNTVFKVLFMGRHGEGFHNAAQDYYGTPAWNCYWSLKNGNETVSWRDADLTEEGIEQALIANSYWKSRIASQHIPYPQSYYSSPLTRCLRTANLTFADIPTPEYYPFVPTVKEFFREHIGLHTCDWRRSKTYVHNLFPNWNIEEGFAEVDPYWNGVTGETSDGQDKRSKIALDSVFSNDDHTWISITSHSGEIASMLRVLGHQSFSLNTGAVIPVLVKAQFLPSGPAASDSPFTTSTHCALPPITSGSDGCVCSGTASAGTTAGITTPIYNVSISTTAASYPTAYGSM</sequence>
<comment type="caution">
    <text evidence="1">The sequence shown here is derived from an EMBL/GenBank/DDBJ whole genome shotgun (WGS) entry which is preliminary data.</text>
</comment>
<dbReference type="CDD" id="cd07067">
    <property type="entry name" value="HP_PGM_like"/>
    <property type="match status" value="1"/>
</dbReference>
<dbReference type="SMART" id="SM00855">
    <property type="entry name" value="PGAM"/>
    <property type="match status" value="1"/>
</dbReference>
<gene>
    <name evidence="1" type="ORF">D0865_02318</name>
</gene>
<dbReference type="PANTHER" id="PTHR48100:SF32">
    <property type="entry name" value="ANCHORED PROTEIN, PUTATIVE (AFU_ORTHOLOGUE AFUA_1G10590)-RELATED"/>
    <property type="match status" value="1"/>
</dbReference>
<dbReference type="GO" id="GO:0016791">
    <property type="term" value="F:phosphatase activity"/>
    <property type="evidence" value="ECO:0007669"/>
    <property type="project" value="TreeGrafter"/>
</dbReference>
<dbReference type="GO" id="GO:0005737">
    <property type="term" value="C:cytoplasm"/>
    <property type="evidence" value="ECO:0007669"/>
    <property type="project" value="TreeGrafter"/>
</dbReference>
<accession>A0A3M7D3W7</accession>
<protein>
    <recommendedName>
        <fullName evidence="3">Phosphoglycerate mutase-like protein</fullName>
    </recommendedName>
</protein>